<keyword evidence="12" id="KW-1185">Reference proteome</keyword>
<protein>
    <recommendedName>
        <fullName evidence="3">tRNA threonylcarbamoyladenosine biosynthesis protein TsaE</fullName>
    </recommendedName>
    <alternativeName>
        <fullName evidence="10">t(6)A37 threonylcarbamoyladenosine biosynthesis protein TsaE</fullName>
    </alternativeName>
</protein>
<dbReference type="EMBL" id="FNYH01000001">
    <property type="protein sequence ID" value="SEI41652.1"/>
    <property type="molecule type" value="Genomic_DNA"/>
</dbReference>
<accession>A0A1H6QRP6</accession>
<evidence type="ECO:0000256" key="3">
    <source>
        <dbReference type="ARBA" id="ARBA00019010"/>
    </source>
</evidence>
<evidence type="ECO:0000256" key="7">
    <source>
        <dbReference type="ARBA" id="ARBA00022741"/>
    </source>
</evidence>
<dbReference type="Proteomes" id="UP000242999">
    <property type="component" value="Unassembled WGS sequence"/>
</dbReference>
<dbReference type="Gene3D" id="3.40.50.300">
    <property type="entry name" value="P-loop containing nucleotide triphosphate hydrolases"/>
    <property type="match status" value="1"/>
</dbReference>
<reference evidence="12" key="1">
    <citation type="submission" date="2016-10" db="EMBL/GenBank/DDBJ databases">
        <authorList>
            <person name="Varghese N."/>
            <person name="Submissions S."/>
        </authorList>
    </citation>
    <scope>NUCLEOTIDE SEQUENCE [LARGE SCALE GENOMIC DNA]</scope>
    <source>
        <strain evidence="12">DSM 7165</strain>
    </source>
</reference>
<keyword evidence="5" id="KW-0819">tRNA processing</keyword>
<dbReference type="Pfam" id="PF02367">
    <property type="entry name" value="TsaE"/>
    <property type="match status" value="1"/>
</dbReference>
<evidence type="ECO:0000256" key="1">
    <source>
        <dbReference type="ARBA" id="ARBA00004496"/>
    </source>
</evidence>
<dbReference type="NCBIfam" id="TIGR00150">
    <property type="entry name" value="T6A_YjeE"/>
    <property type="match status" value="1"/>
</dbReference>
<dbReference type="GO" id="GO:0005737">
    <property type="term" value="C:cytoplasm"/>
    <property type="evidence" value="ECO:0007669"/>
    <property type="project" value="UniProtKB-SubCell"/>
</dbReference>
<dbReference type="GO" id="GO:0002949">
    <property type="term" value="P:tRNA threonylcarbamoyladenosine modification"/>
    <property type="evidence" value="ECO:0007669"/>
    <property type="project" value="InterPro"/>
</dbReference>
<dbReference type="GO" id="GO:0046872">
    <property type="term" value="F:metal ion binding"/>
    <property type="evidence" value="ECO:0007669"/>
    <property type="project" value="UniProtKB-KW"/>
</dbReference>
<dbReference type="PANTHER" id="PTHR33540:SF2">
    <property type="entry name" value="TRNA THREONYLCARBAMOYLADENOSINE BIOSYNTHESIS PROTEIN TSAE"/>
    <property type="match status" value="1"/>
</dbReference>
<dbReference type="InterPro" id="IPR027417">
    <property type="entry name" value="P-loop_NTPase"/>
</dbReference>
<keyword evidence="7" id="KW-0547">Nucleotide-binding</keyword>
<comment type="subcellular location">
    <subcellularLocation>
        <location evidence="1">Cytoplasm</location>
    </subcellularLocation>
</comment>
<evidence type="ECO:0000256" key="6">
    <source>
        <dbReference type="ARBA" id="ARBA00022723"/>
    </source>
</evidence>
<evidence type="ECO:0000256" key="5">
    <source>
        <dbReference type="ARBA" id="ARBA00022694"/>
    </source>
</evidence>
<dbReference type="RefSeq" id="WP_093308270.1">
    <property type="nucleotide sequence ID" value="NZ_FNYH01000001.1"/>
</dbReference>
<dbReference type="AlphaFoldDB" id="A0A1H6QRP6"/>
<evidence type="ECO:0000256" key="4">
    <source>
        <dbReference type="ARBA" id="ARBA00022490"/>
    </source>
</evidence>
<sequence length="184" mass="20548">MDAATYLATWLLDNERAQETFGAVFASVLPTPQVIYLQGDLGAGKTTLSRGFLRALGHQGTVKSPTYTLVEPYLLPSGVQVYHFDLYRVQDAEELEFIGIRDYFHQEAICLLEWPECGAGVLPTPDWQIDLCWLATGGRELCLQAISPKAQQQWSHVWQALQEVLPAKASAENSVNQKDNTHDQ</sequence>
<keyword evidence="8" id="KW-0067">ATP-binding</keyword>
<dbReference type="InterPro" id="IPR003442">
    <property type="entry name" value="T6A_TsaE"/>
</dbReference>
<keyword evidence="6" id="KW-0479">Metal-binding</keyword>
<evidence type="ECO:0000313" key="12">
    <source>
        <dbReference type="Proteomes" id="UP000242999"/>
    </source>
</evidence>
<dbReference type="SUPFAM" id="SSF52540">
    <property type="entry name" value="P-loop containing nucleoside triphosphate hydrolases"/>
    <property type="match status" value="1"/>
</dbReference>
<dbReference type="GO" id="GO:0005524">
    <property type="term" value="F:ATP binding"/>
    <property type="evidence" value="ECO:0007669"/>
    <property type="project" value="UniProtKB-KW"/>
</dbReference>
<evidence type="ECO:0000256" key="10">
    <source>
        <dbReference type="ARBA" id="ARBA00032441"/>
    </source>
</evidence>
<gene>
    <name evidence="11" type="ORF">SAMN05421831_101405</name>
</gene>
<dbReference type="STRING" id="64971.SAMN05421831_101405"/>
<comment type="similarity">
    <text evidence="2">Belongs to the TsaE family.</text>
</comment>
<evidence type="ECO:0000256" key="9">
    <source>
        <dbReference type="ARBA" id="ARBA00022842"/>
    </source>
</evidence>
<name>A0A1H6QRP6_9GAMM</name>
<proteinExistence type="inferred from homology"/>
<keyword evidence="9" id="KW-0460">Magnesium</keyword>
<keyword evidence="4" id="KW-0963">Cytoplasm</keyword>
<organism evidence="11 12">
    <name type="scientific">Allopseudospirillum japonicum</name>
    <dbReference type="NCBI Taxonomy" id="64971"/>
    <lineage>
        <taxon>Bacteria</taxon>
        <taxon>Pseudomonadati</taxon>
        <taxon>Pseudomonadota</taxon>
        <taxon>Gammaproteobacteria</taxon>
        <taxon>Oceanospirillales</taxon>
        <taxon>Oceanospirillaceae</taxon>
        <taxon>Allopseudospirillum</taxon>
    </lineage>
</organism>
<dbReference type="PANTHER" id="PTHR33540">
    <property type="entry name" value="TRNA THREONYLCARBAMOYLADENOSINE BIOSYNTHESIS PROTEIN TSAE"/>
    <property type="match status" value="1"/>
</dbReference>
<evidence type="ECO:0000256" key="2">
    <source>
        <dbReference type="ARBA" id="ARBA00007599"/>
    </source>
</evidence>
<evidence type="ECO:0000256" key="8">
    <source>
        <dbReference type="ARBA" id="ARBA00022840"/>
    </source>
</evidence>
<dbReference type="OrthoDB" id="9800307at2"/>
<evidence type="ECO:0000313" key="11">
    <source>
        <dbReference type="EMBL" id="SEI41652.1"/>
    </source>
</evidence>